<dbReference type="GO" id="GO:0008831">
    <property type="term" value="F:dTDP-4-dehydrorhamnose reductase activity"/>
    <property type="evidence" value="ECO:0007669"/>
    <property type="project" value="UniProtKB-EC"/>
</dbReference>
<evidence type="ECO:0000256" key="4">
    <source>
        <dbReference type="ARBA" id="ARBA00017099"/>
    </source>
</evidence>
<comment type="similarity">
    <text evidence="2 6">Belongs to the dTDP-4-dehydrorhamnose reductase family.</text>
</comment>
<comment type="caution">
    <text evidence="8">The sequence shown here is derived from an EMBL/GenBank/DDBJ whole genome shotgun (WGS) entry which is preliminary data.</text>
</comment>
<dbReference type="AlphaFoldDB" id="A0A831UEC2"/>
<evidence type="ECO:0000259" key="7">
    <source>
        <dbReference type="Pfam" id="PF04321"/>
    </source>
</evidence>
<dbReference type="Pfam" id="PF04321">
    <property type="entry name" value="RmlD_sub_bind"/>
    <property type="match status" value="1"/>
</dbReference>
<dbReference type="UniPathway" id="UPA00124"/>
<gene>
    <name evidence="8" type="primary">rfbD</name>
    <name evidence="8" type="ORF">ENQ87_13250</name>
</gene>
<accession>A0A831UEC2</accession>
<dbReference type="PANTHER" id="PTHR10491">
    <property type="entry name" value="DTDP-4-DEHYDRORHAMNOSE REDUCTASE"/>
    <property type="match status" value="1"/>
</dbReference>
<dbReference type="EC" id="1.1.1.133" evidence="3 6"/>
<reference evidence="8" key="1">
    <citation type="journal article" date="2020" name="mSystems">
        <title>Genome- and Community-Level Interaction Insights into Carbon Utilization and Element Cycling Functions of Hydrothermarchaeota in Hydrothermal Sediment.</title>
        <authorList>
            <person name="Zhou Z."/>
            <person name="Liu Y."/>
            <person name="Xu W."/>
            <person name="Pan J."/>
            <person name="Luo Z.H."/>
            <person name="Li M."/>
        </authorList>
    </citation>
    <scope>NUCLEOTIDE SEQUENCE [LARGE SCALE GENOMIC DNA]</scope>
    <source>
        <strain evidence="8">SpSt-349</strain>
    </source>
</reference>
<evidence type="ECO:0000313" key="8">
    <source>
        <dbReference type="EMBL" id="HEN43311.1"/>
    </source>
</evidence>
<organism evidence="8">
    <name type="scientific">Geobacter metallireducens</name>
    <dbReference type="NCBI Taxonomy" id="28232"/>
    <lineage>
        <taxon>Bacteria</taxon>
        <taxon>Pseudomonadati</taxon>
        <taxon>Thermodesulfobacteriota</taxon>
        <taxon>Desulfuromonadia</taxon>
        <taxon>Geobacterales</taxon>
        <taxon>Geobacteraceae</taxon>
        <taxon>Geobacter</taxon>
    </lineage>
</organism>
<keyword evidence="6" id="KW-0521">NADP</keyword>
<name>A0A831UEC2_GEOME</name>
<proteinExistence type="inferred from homology"/>
<dbReference type="Gene3D" id="3.90.25.10">
    <property type="entry name" value="UDP-galactose 4-epimerase, domain 1"/>
    <property type="match status" value="1"/>
</dbReference>
<dbReference type="CDD" id="cd05254">
    <property type="entry name" value="dTDP_HR_like_SDR_e"/>
    <property type="match status" value="1"/>
</dbReference>
<dbReference type="InterPro" id="IPR005913">
    <property type="entry name" value="dTDP_dehydrorham_reduct"/>
</dbReference>
<evidence type="ECO:0000256" key="3">
    <source>
        <dbReference type="ARBA" id="ARBA00012929"/>
    </source>
</evidence>
<dbReference type="InterPro" id="IPR029903">
    <property type="entry name" value="RmlD-like-bd"/>
</dbReference>
<dbReference type="GO" id="GO:0019305">
    <property type="term" value="P:dTDP-rhamnose biosynthetic process"/>
    <property type="evidence" value="ECO:0007669"/>
    <property type="project" value="UniProtKB-UniPathway"/>
</dbReference>
<dbReference type="EMBL" id="DSOV01000058">
    <property type="protein sequence ID" value="HEN43311.1"/>
    <property type="molecule type" value="Genomic_DNA"/>
</dbReference>
<keyword evidence="6 8" id="KW-0560">Oxidoreductase</keyword>
<comment type="pathway">
    <text evidence="1 6">Carbohydrate biosynthesis; dTDP-L-rhamnose biosynthesis.</text>
</comment>
<feature type="domain" description="RmlD-like substrate binding" evidence="7">
    <location>
        <begin position="2"/>
        <end position="273"/>
    </location>
</feature>
<dbReference type="PANTHER" id="PTHR10491:SF4">
    <property type="entry name" value="METHIONINE ADENOSYLTRANSFERASE 2 SUBUNIT BETA"/>
    <property type="match status" value="1"/>
</dbReference>
<evidence type="ECO:0000256" key="2">
    <source>
        <dbReference type="ARBA" id="ARBA00010944"/>
    </source>
</evidence>
<evidence type="ECO:0000256" key="6">
    <source>
        <dbReference type="RuleBase" id="RU364082"/>
    </source>
</evidence>
<evidence type="ECO:0000256" key="1">
    <source>
        <dbReference type="ARBA" id="ARBA00004781"/>
    </source>
</evidence>
<dbReference type="NCBIfam" id="TIGR01214">
    <property type="entry name" value="rmlD"/>
    <property type="match status" value="1"/>
</dbReference>
<evidence type="ECO:0000256" key="5">
    <source>
        <dbReference type="ARBA" id="ARBA00048200"/>
    </source>
</evidence>
<sequence length="279" mass="30582">MILIVGAKGMLGQDLMRVLPGDVRGVDIEEIDITSPESVRRVLLTLRPRVVVNCAACTDVDGCETSVELAMRVNGEGVGHLAAVTREIGALLVQVSTDYVFDGTKGSPYLEDDPVNPLSVYGKSKLLGEERARQNPDHLIVRTQWLYGHGGKNFVETMLRLAGERKELAVVDDQIGSPTWTMDLSLAISELIENGCRGTYHAANRGTCSWFEFAQAIFADAGVAMIVRPQTTEELGRPAPRPLYSVLDCEKLTHDTGLELEGWREALGSYLERRPTGKN</sequence>
<dbReference type="InterPro" id="IPR036291">
    <property type="entry name" value="NAD(P)-bd_dom_sf"/>
</dbReference>
<comment type="catalytic activity">
    <reaction evidence="5">
        <text>dTDP-beta-L-rhamnose + NADP(+) = dTDP-4-dehydro-beta-L-rhamnose + NADPH + H(+)</text>
        <dbReference type="Rhea" id="RHEA:21796"/>
        <dbReference type="ChEBI" id="CHEBI:15378"/>
        <dbReference type="ChEBI" id="CHEBI:57510"/>
        <dbReference type="ChEBI" id="CHEBI:57783"/>
        <dbReference type="ChEBI" id="CHEBI:58349"/>
        <dbReference type="ChEBI" id="CHEBI:62830"/>
        <dbReference type="EC" id="1.1.1.133"/>
    </reaction>
</comment>
<comment type="function">
    <text evidence="6">Catalyzes the reduction of dTDP-6-deoxy-L-lyxo-4-hexulose to yield dTDP-L-rhamnose.</text>
</comment>
<dbReference type="Gene3D" id="3.40.50.720">
    <property type="entry name" value="NAD(P)-binding Rossmann-like Domain"/>
    <property type="match status" value="1"/>
</dbReference>
<protein>
    <recommendedName>
        <fullName evidence="4 6">dTDP-4-dehydrorhamnose reductase</fullName>
        <ecNumber evidence="3 6">1.1.1.133</ecNumber>
    </recommendedName>
</protein>
<dbReference type="SUPFAM" id="SSF51735">
    <property type="entry name" value="NAD(P)-binding Rossmann-fold domains"/>
    <property type="match status" value="1"/>
</dbReference>
<dbReference type="GO" id="GO:0005829">
    <property type="term" value="C:cytosol"/>
    <property type="evidence" value="ECO:0007669"/>
    <property type="project" value="TreeGrafter"/>
</dbReference>